<dbReference type="AlphaFoldDB" id="A0A084WTK2"/>
<feature type="chain" id="PRO_5001785332" evidence="1">
    <location>
        <begin position="29"/>
        <end position="130"/>
    </location>
</feature>
<protein>
    <submittedName>
        <fullName evidence="2 3">Uncharacterized protein</fullName>
    </submittedName>
</protein>
<dbReference type="VEuPathDB" id="VectorBase:ASIC021777"/>
<feature type="signal peptide" evidence="1">
    <location>
        <begin position="1"/>
        <end position="28"/>
    </location>
</feature>
<organism evidence="2">
    <name type="scientific">Anopheles sinensis</name>
    <name type="common">Mosquito</name>
    <dbReference type="NCBI Taxonomy" id="74873"/>
    <lineage>
        <taxon>Eukaryota</taxon>
        <taxon>Metazoa</taxon>
        <taxon>Ecdysozoa</taxon>
        <taxon>Arthropoda</taxon>
        <taxon>Hexapoda</taxon>
        <taxon>Insecta</taxon>
        <taxon>Pterygota</taxon>
        <taxon>Neoptera</taxon>
        <taxon>Endopterygota</taxon>
        <taxon>Diptera</taxon>
        <taxon>Nematocera</taxon>
        <taxon>Culicoidea</taxon>
        <taxon>Culicidae</taxon>
        <taxon>Anophelinae</taxon>
        <taxon>Anopheles</taxon>
    </lineage>
</organism>
<name>A0A084WTK2_ANOSI</name>
<dbReference type="EMBL" id="KE525420">
    <property type="protein sequence ID" value="KFB53546.1"/>
    <property type="molecule type" value="Genomic_DNA"/>
</dbReference>
<accession>A0A084WTK2</accession>
<dbReference type="EnsemblMetazoa" id="ASIC021777-RA">
    <property type="protein sequence ID" value="ASIC021777-PA"/>
    <property type="gene ID" value="ASIC021777"/>
</dbReference>
<keyword evidence="1" id="KW-0732">Signal</keyword>
<keyword evidence="4" id="KW-1185">Reference proteome</keyword>
<evidence type="ECO:0000313" key="2">
    <source>
        <dbReference type="EMBL" id="KFB53546.1"/>
    </source>
</evidence>
<dbReference type="EMBL" id="ATLV01026898">
    <property type="status" value="NOT_ANNOTATED_CDS"/>
    <property type="molecule type" value="Genomic_DNA"/>
</dbReference>
<reference evidence="3" key="2">
    <citation type="submission" date="2020-05" db="UniProtKB">
        <authorList>
            <consortium name="EnsemblMetazoa"/>
        </authorList>
    </citation>
    <scope>IDENTIFICATION</scope>
</reference>
<sequence>MEHTRQLVRLANFMLYLVLLVPLPATSSSSGGIGGANTNTNTIGGGSLGVGKPFTEISTPIGGGTIASSTRDKANSRGKFESLAGYHTRALMYGILLPSVAYDGEGICLSPADKSCPSPNETENDDALLT</sequence>
<dbReference type="Proteomes" id="UP000030765">
    <property type="component" value="Unassembled WGS sequence"/>
</dbReference>
<reference evidence="2 4" key="1">
    <citation type="journal article" date="2014" name="BMC Genomics">
        <title>Genome sequence of Anopheles sinensis provides insight into genetics basis of mosquito competence for malaria parasites.</title>
        <authorList>
            <person name="Zhou D."/>
            <person name="Zhang D."/>
            <person name="Ding G."/>
            <person name="Shi L."/>
            <person name="Hou Q."/>
            <person name="Ye Y."/>
            <person name="Xu Y."/>
            <person name="Zhou H."/>
            <person name="Xiong C."/>
            <person name="Li S."/>
            <person name="Yu J."/>
            <person name="Hong S."/>
            <person name="Yu X."/>
            <person name="Zou P."/>
            <person name="Chen C."/>
            <person name="Chang X."/>
            <person name="Wang W."/>
            <person name="Lv Y."/>
            <person name="Sun Y."/>
            <person name="Ma L."/>
            <person name="Shen B."/>
            <person name="Zhu C."/>
        </authorList>
    </citation>
    <scope>NUCLEOTIDE SEQUENCE [LARGE SCALE GENOMIC DNA]</scope>
</reference>
<evidence type="ECO:0000313" key="4">
    <source>
        <dbReference type="Proteomes" id="UP000030765"/>
    </source>
</evidence>
<evidence type="ECO:0000313" key="3">
    <source>
        <dbReference type="EnsemblMetazoa" id="ASIC021777-PA"/>
    </source>
</evidence>
<evidence type="ECO:0000256" key="1">
    <source>
        <dbReference type="SAM" id="SignalP"/>
    </source>
</evidence>
<proteinExistence type="predicted"/>
<gene>
    <name evidence="2" type="ORF">ZHAS_00021777</name>
</gene>